<dbReference type="InterPro" id="IPR023472">
    <property type="entry name" value="Uncharacterised_MJ0810"/>
</dbReference>
<dbReference type="InterPro" id="IPR027485">
    <property type="entry name" value="AMMECR1_N"/>
</dbReference>
<evidence type="ECO:0000313" key="3">
    <source>
        <dbReference type="EMBL" id="HGM58096.1"/>
    </source>
</evidence>
<evidence type="ECO:0000256" key="1">
    <source>
        <dbReference type="HAMAP-Rule" id="MF_00645"/>
    </source>
</evidence>
<dbReference type="SUPFAM" id="SSF143447">
    <property type="entry name" value="AMMECR1-like"/>
    <property type="match status" value="1"/>
</dbReference>
<gene>
    <name evidence="4" type="ORF">ENU09_03735</name>
    <name evidence="3" type="ORF">ENU14_00680</name>
</gene>
<feature type="domain" description="AMMECR1" evidence="2">
    <location>
        <begin position="12"/>
        <end position="207"/>
    </location>
</feature>
<dbReference type="EMBL" id="DTBE01000101">
    <property type="protein sequence ID" value="HGQ59805.1"/>
    <property type="molecule type" value="Genomic_DNA"/>
</dbReference>
<protein>
    <recommendedName>
        <fullName evidence="1">Protein ENU09_03735</fullName>
    </recommendedName>
</protein>
<dbReference type="Gene3D" id="3.30.1490.150">
    <property type="entry name" value="Hypothetical protein ph0010, domain 2"/>
    <property type="match status" value="1"/>
</dbReference>
<dbReference type="EMBL" id="DTBJ01000010">
    <property type="protein sequence ID" value="HGM58096.1"/>
    <property type="molecule type" value="Genomic_DNA"/>
</dbReference>
<dbReference type="Gene3D" id="3.30.700.20">
    <property type="entry name" value="Hypothetical protein ph0010, domain 1"/>
    <property type="match status" value="1"/>
</dbReference>
<organism evidence="3">
    <name type="scientific">Staphylothermus marinus</name>
    <dbReference type="NCBI Taxonomy" id="2280"/>
    <lineage>
        <taxon>Archaea</taxon>
        <taxon>Thermoproteota</taxon>
        <taxon>Thermoprotei</taxon>
        <taxon>Desulfurococcales</taxon>
        <taxon>Desulfurococcaceae</taxon>
        <taxon>Staphylothermus</taxon>
    </lineage>
</organism>
<name>A0A7C4D7V1_STAMA</name>
<proteinExistence type="inferred from homology"/>
<dbReference type="InterPro" id="IPR002733">
    <property type="entry name" value="AMMECR1_domain"/>
</dbReference>
<dbReference type="PANTHER" id="PTHR13016">
    <property type="entry name" value="AMMECR1 HOMOLOG"/>
    <property type="match status" value="1"/>
</dbReference>
<evidence type="ECO:0000259" key="2">
    <source>
        <dbReference type="PROSITE" id="PS51112"/>
    </source>
</evidence>
<dbReference type="AlphaFoldDB" id="A0A7C4D7V1"/>
<sequence length="224" mass="25481">MKPINPYELSLSDGVFLVKLARRAVYEKIVNNIELKPPEDTPKHLFRPGMTFTTIEKILPSGETVLRGCIGFLQPFYSLVESTIKSAIEAALSDPRFPPLDRSELNSVIFEVTVLSTPIEIIVEDRWMVFSEIVIGRDGLIIEKGFYKGTLLPVVPVEYCWDTETFLAETCLKAGLKPDCWLDNSVKIYRYEGRVFKETKPGNNVVELDLTREYGLKCLRDRGE</sequence>
<dbReference type="PANTHER" id="PTHR13016:SF0">
    <property type="entry name" value="AMME SYNDROME CANDIDATE GENE 1 PROTEIN"/>
    <property type="match status" value="1"/>
</dbReference>
<dbReference type="Pfam" id="PF01871">
    <property type="entry name" value="AMMECR1"/>
    <property type="match status" value="1"/>
</dbReference>
<evidence type="ECO:0000313" key="4">
    <source>
        <dbReference type="EMBL" id="HGQ59805.1"/>
    </source>
</evidence>
<reference evidence="3" key="1">
    <citation type="journal article" date="2020" name="mSystems">
        <title>Genome- and Community-Level Interaction Insights into Carbon Utilization and Element Cycling Functions of Hydrothermarchaeota in Hydrothermal Sediment.</title>
        <authorList>
            <person name="Zhou Z."/>
            <person name="Liu Y."/>
            <person name="Xu W."/>
            <person name="Pan J."/>
            <person name="Luo Z.H."/>
            <person name="Li M."/>
        </authorList>
    </citation>
    <scope>NUCLEOTIDE SEQUENCE [LARGE SCALE GENOMIC DNA]</scope>
    <source>
        <strain evidence="4">SpSt-638</strain>
        <strain evidence="3">SpSt-642</strain>
    </source>
</reference>
<comment type="caution">
    <text evidence="3">The sequence shown here is derived from an EMBL/GenBank/DDBJ whole genome shotgun (WGS) entry which is preliminary data.</text>
</comment>
<dbReference type="InterPro" id="IPR027623">
    <property type="entry name" value="AmmeMemoSam_A"/>
</dbReference>
<dbReference type="InterPro" id="IPR036071">
    <property type="entry name" value="AMMECR1_dom_sf"/>
</dbReference>
<accession>A0A7C4D7V1</accession>
<dbReference type="NCBIfam" id="TIGR04335">
    <property type="entry name" value="AmmeMemoSam_A"/>
    <property type="match status" value="1"/>
</dbReference>
<dbReference type="InterPro" id="IPR023473">
    <property type="entry name" value="AMMECR1"/>
</dbReference>
<dbReference type="PROSITE" id="PS51112">
    <property type="entry name" value="AMMECR1"/>
    <property type="match status" value="1"/>
</dbReference>
<dbReference type="HAMAP" id="MF_00645">
    <property type="entry name" value="AMMECR1"/>
    <property type="match status" value="1"/>
</dbReference>
<dbReference type="NCBIfam" id="TIGR00296">
    <property type="entry name" value="TIGR00296 family protein"/>
    <property type="match status" value="1"/>
</dbReference>